<name>D9SUG0_CLOC7</name>
<dbReference type="KEGG" id="ccb:Clocel_3229"/>
<organism evidence="1 2">
    <name type="scientific">Clostridium cellulovorans (strain ATCC 35296 / DSM 3052 / OCM 3 / 743B)</name>
    <dbReference type="NCBI Taxonomy" id="573061"/>
    <lineage>
        <taxon>Bacteria</taxon>
        <taxon>Bacillati</taxon>
        <taxon>Bacillota</taxon>
        <taxon>Clostridia</taxon>
        <taxon>Eubacteriales</taxon>
        <taxon>Clostridiaceae</taxon>
        <taxon>Clostridium</taxon>
    </lineage>
</organism>
<accession>D9SUG0</accession>
<dbReference type="OrthoDB" id="1708204at2"/>
<keyword evidence="2" id="KW-1185">Reference proteome</keyword>
<dbReference type="Proteomes" id="UP000002730">
    <property type="component" value="Chromosome"/>
</dbReference>
<dbReference type="HOGENOM" id="CLU_185908_0_0_9"/>
<proteinExistence type="predicted"/>
<reference evidence="1 2" key="1">
    <citation type="submission" date="2010-08" db="EMBL/GenBank/DDBJ databases">
        <title>Complete sequence of Clostridium cellulovorans 743B.</title>
        <authorList>
            <consortium name="US DOE Joint Genome Institute"/>
            <person name="Lucas S."/>
            <person name="Copeland A."/>
            <person name="Lapidus A."/>
            <person name="Cheng J.-F."/>
            <person name="Bruce D."/>
            <person name="Goodwin L."/>
            <person name="Pitluck S."/>
            <person name="Chertkov O."/>
            <person name="Detter J.C."/>
            <person name="Han C."/>
            <person name="Tapia R."/>
            <person name="Land M."/>
            <person name="Hauser L."/>
            <person name="Chang Y.-J."/>
            <person name="Jeffries C."/>
            <person name="Kyrpides N."/>
            <person name="Ivanova N."/>
            <person name="Mikhailova N."/>
            <person name="Hemme C.L."/>
            <person name="Woyke T."/>
        </authorList>
    </citation>
    <scope>NUCLEOTIDE SEQUENCE [LARGE SCALE GENOMIC DNA]</scope>
    <source>
        <strain evidence="2">ATCC 35296 / DSM 3052 / OCM 3 / 743B</strain>
    </source>
</reference>
<dbReference type="EMBL" id="CP002160">
    <property type="protein sequence ID" value="ADL52915.1"/>
    <property type="molecule type" value="Genomic_DNA"/>
</dbReference>
<evidence type="ECO:0000313" key="2">
    <source>
        <dbReference type="Proteomes" id="UP000002730"/>
    </source>
</evidence>
<dbReference type="AlphaFoldDB" id="D9SUG0"/>
<dbReference type="STRING" id="573061.Clocel_3229"/>
<sequence length="93" mass="10697">MNKYSLLELTNLPECSGLSEHGRCTRLNVFYCQGEGCTFKSTKEEERASISSAYQRLLSLDVSKQKQIARKYYGGIMPWNKESKSYKLKSVIF</sequence>
<protein>
    <submittedName>
        <fullName evidence="1">Uncharacterized protein</fullName>
    </submittedName>
</protein>
<dbReference type="RefSeq" id="WP_010073300.1">
    <property type="nucleotide sequence ID" value="NC_014393.1"/>
</dbReference>
<evidence type="ECO:0000313" key="1">
    <source>
        <dbReference type="EMBL" id="ADL52915.1"/>
    </source>
</evidence>
<gene>
    <name evidence="1" type="ordered locus">Clocel_3229</name>
</gene>